<gene>
    <name evidence="3" type="ORF">GCM10022214_88260</name>
</gene>
<dbReference type="PANTHER" id="PTHR43798:SF31">
    <property type="entry name" value="AB HYDROLASE SUPERFAMILY PROTEIN YCLE"/>
    <property type="match status" value="1"/>
</dbReference>
<dbReference type="InterPro" id="IPR050266">
    <property type="entry name" value="AB_hydrolase_sf"/>
</dbReference>
<keyword evidence="4" id="KW-1185">Reference proteome</keyword>
<keyword evidence="1 3" id="KW-0378">Hydrolase</keyword>
<accession>A0ABP7X825</accession>
<evidence type="ECO:0000313" key="4">
    <source>
        <dbReference type="Proteomes" id="UP001500683"/>
    </source>
</evidence>
<dbReference type="Gene3D" id="3.40.50.1820">
    <property type="entry name" value="alpha/beta hydrolase"/>
    <property type="match status" value="1"/>
</dbReference>
<comment type="caution">
    <text evidence="3">The sequence shown here is derived from an EMBL/GenBank/DDBJ whole genome shotgun (WGS) entry which is preliminary data.</text>
</comment>
<dbReference type="RefSeq" id="WP_344959657.1">
    <property type="nucleotide sequence ID" value="NZ_BAAAZG010000089.1"/>
</dbReference>
<dbReference type="SUPFAM" id="SSF53474">
    <property type="entry name" value="alpha/beta-Hydrolases"/>
    <property type="match status" value="1"/>
</dbReference>
<evidence type="ECO:0000313" key="3">
    <source>
        <dbReference type="EMBL" id="GAA4106972.1"/>
    </source>
</evidence>
<organism evidence="3 4">
    <name type="scientific">Actinomadura miaoliensis</name>
    <dbReference type="NCBI Taxonomy" id="430685"/>
    <lineage>
        <taxon>Bacteria</taxon>
        <taxon>Bacillati</taxon>
        <taxon>Actinomycetota</taxon>
        <taxon>Actinomycetes</taxon>
        <taxon>Streptosporangiales</taxon>
        <taxon>Thermomonosporaceae</taxon>
        <taxon>Actinomadura</taxon>
    </lineage>
</organism>
<feature type="domain" description="AB hydrolase-1" evidence="2">
    <location>
        <begin position="30"/>
        <end position="276"/>
    </location>
</feature>
<protein>
    <submittedName>
        <fullName evidence="3">Alpha/beta hydrolase</fullName>
    </submittedName>
</protein>
<dbReference type="Pfam" id="PF12697">
    <property type="entry name" value="Abhydrolase_6"/>
    <property type="match status" value="1"/>
</dbReference>
<name>A0ABP7X825_9ACTN</name>
<dbReference type="InterPro" id="IPR029058">
    <property type="entry name" value="AB_hydrolase_fold"/>
</dbReference>
<dbReference type="InterPro" id="IPR000073">
    <property type="entry name" value="AB_hydrolase_1"/>
</dbReference>
<dbReference type="GO" id="GO:0016787">
    <property type="term" value="F:hydrolase activity"/>
    <property type="evidence" value="ECO:0007669"/>
    <property type="project" value="UniProtKB-KW"/>
</dbReference>
<sequence length="298" mass="32044">MSRVEYAGGEQVHVVARGPADGPVALLTTGLGGAWFDWTRVVDLLAGRHRTIAFDRPGLGLSPAGHAPPSLRRDLRILEDLAEAAGTPVVPVAHSMAAFPAEALARLRPDLVAGLVLVDPSAERDPRVRLRKAAALTPLTTALARLLDATRLAGIVGPAGRRLVLRRTSRRGDVASPTLIRRVYGRGTVAGTVLAENLAYREMALDLHRLRRRRPFPPVPLVVLTALGDQRTRRRAEQWRRTHEELAAMSPHGRQVVFRDARHMLMIDEPDAVAAAVAEVTGPEGTAGAAPEDRACGG</sequence>
<dbReference type="EMBL" id="BAAAZG010000089">
    <property type="protein sequence ID" value="GAA4106972.1"/>
    <property type="molecule type" value="Genomic_DNA"/>
</dbReference>
<evidence type="ECO:0000256" key="1">
    <source>
        <dbReference type="ARBA" id="ARBA00022801"/>
    </source>
</evidence>
<dbReference type="Proteomes" id="UP001500683">
    <property type="component" value="Unassembled WGS sequence"/>
</dbReference>
<proteinExistence type="predicted"/>
<evidence type="ECO:0000259" key="2">
    <source>
        <dbReference type="Pfam" id="PF12697"/>
    </source>
</evidence>
<reference evidence="4" key="1">
    <citation type="journal article" date="2019" name="Int. J. Syst. Evol. Microbiol.">
        <title>The Global Catalogue of Microorganisms (GCM) 10K type strain sequencing project: providing services to taxonomists for standard genome sequencing and annotation.</title>
        <authorList>
            <consortium name="The Broad Institute Genomics Platform"/>
            <consortium name="The Broad Institute Genome Sequencing Center for Infectious Disease"/>
            <person name="Wu L."/>
            <person name="Ma J."/>
        </authorList>
    </citation>
    <scope>NUCLEOTIDE SEQUENCE [LARGE SCALE GENOMIC DNA]</scope>
    <source>
        <strain evidence="4">JCM 16702</strain>
    </source>
</reference>
<dbReference type="PANTHER" id="PTHR43798">
    <property type="entry name" value="MONOACYLGLYCEROL LIPASE"/>
    <property type="match status" value="1"/>
</dbReference>